<dbReference type="Pfam" id="PF05699">
    <property type="entry name" value="Dimer_Tnp_hAT"/>
    <property type="match status" value="1"/>
</dbReference>
<proteinExistence type="predicted"/>
<protein>
    <recommendedName>
        <fullName evidence="2">HAT C-terminal dimerisation domain-containing protein</fullName>
    </recommendedName>
</protein>
<evidence type="ECO:0000313" key="4">
    <source>
        <dbReference type="Proteomes" id="UP000006310"/>
    </source>
</evidence>
<reference evidence="4" key="2">
    <citation type="submission" date="2012-08" db="EMBL/GenBank/DDBJ databases">
        <title>Genome sequence of Kazachstania naganishii.</title>
        <authorList>
            <person name="Gordon J.L."/>
            <person name="Armisen D."/>
            <person name="Proux-Wera E."/>
            <person name="OhEigeartaigh S.S."/>
            <person name="Byrne K.P."/>
            <person name="Wolfe K.H."/>
        </authorList>
    </citation>
    <scope>NUCLEOTIDE SEQUENCE [LARGE SCALE GENOMIC DNA]</scope>
    <source>
        <strain evidence="4">ATCC MYA-139 / BCRC 22969 / CBS 8797 / CCRC 22969 / KCTC 17520 / NBRC 10181 / NCYC 3082</strain>
    </source>
</reference>
<accession>J7S697</accession>
<dbReference type="GeneID" id="34525301"/>
<dbReference type="AlphaFoldDB" id="J7S697"/>
<keyword evidence="4" id="KW-1185">Reference proteome</keyword>
<dbReference type="eggNOG" id="ENOG502R14Q">
    <property type="taxonomic scope" value="Eukaryota"/>
</dbReference>
<organism evidence="3 4">
    <name type="scientific">Huiozyma naganishii (strain ATCC MYA-139 / BCRC 22969 / CBS 8797 / KCTC 17520 / NBRC 10181 / NCYC 3082 / Yp74L-3)</name>
    <name type="common">Yeast</name>
    <name type="synonym">Kazachstania naganishii</name>
    <dbReference type="NCBI Taxonomy" id="1071383"/>
    <lineage>
        <taxon>Eukaryota</taxon>
        <taxon>Fungi</taxon>
        <taxon>Dikarya</taxon>
        <taxon>Ascomycota</taxon>
        <taxon>Saccharomycotina</taxon>
        <taxon>Saccharomycetes</taxon>
        <taxon>Saccharomycetales</taxon>
        <taxon>Saccharomycetaceae</taxon>
        <taxon>Huiozyma</taxon>
    </lineage>
</organism>
<sequence length="834" mass="96290">MAGTAILYFENEAVAAVNVEKETGLHHRAVDRETEVICSFEGMLDNAPKNIPLYCPDSEGNQYLNQLQKGDFLTWSRSQVQEPGPYRRTFDKEQVTSVESDSTEDSDDDCWDVSNYEPTDMEYDYLQSTLSDSSMEMMCDNQENENPYKLQRTNRKGQQLSITLWINYHVICTKNDPKDVLMNFVSLAVMLGLDYSLFASKYVAYFIAKHFPECKNLFTEENVLEHITASATMVREQLRKFFDTHNLDLLPRRVGTEDLLGANLLAYIVTRFTKLKKVRLPWVSIETESWTPNNRNSCISVTLSLVTGDMERAVFPIYFEEVKTMKKKALTETLLSHIRKLSVSKFVTSCCTDDESALIKATDLFKENEQFPFFNSHSDCAVQIQHFVKALLGDITENLQRDTGDSGLGNGADDLDCFPHFCSVHIVRSLIKLSIKLKNSFNLEDDFTDYMETIPPLYCETRWDSIFYLLEHFLENVEGYEKFKVSMSRDHKFLFDFCETDVLTTKILHEAMKPFASLTKLLSLNKPASICYFPLLLYCEEMSSECASRLSKLLGRPVELQKFKAKYEKYYAKACASNYIHMLTALFHHDGVKVFKIFRTLSVDPYSALADVAFKIMNYEIIENGAENSKAEGDVSSDERHDFMEMKEVEGVFAESNFVKEFKGTTREHLLKEIKEFRQFWMSVFDRTVTRLEHELDVDIRILDYCDFELPPGSASEFHTVDVFCLRTLLSWDIISQYLDATRYDGNNSRVRVWHHTILPNVLDYLLSINVTSVNSEESFSKFKKMFNKRRESLGDESAINELLLRSTITSLNLDLSVEEIKEIGLKELLDCNW</sequence>
<dbReference type="InterPro" id="IPR012337">
    <property type="entry name" value="RNaseH-like_sf"/>
</dbReference>
<dbReference type="InterPro" id="IPR008906">
    <property type="entry name" value="HATC_C_dom"/>
</dbReference>
<gene>
    <name evidence="3" type="primary">KNAG0C05200</name>
    <name evidence="3" type="ordered locus">KNAG_0C05200</name>
</gene>
<feature type="domain" description="HAT C-terminal dimerisation" evidence="2">
    <location>
        <begin position="759"/>
        <end position="798"/>
    </location>
</feature>
<dbReference type="RefSeq" id="XP_022463867.1">
    <property type="nucleotide sequence ID" value="XM_022607253.1"/>
</dbReference>
<dbReference type="GO" id="GO:0046983">
    <property type="term" value="F:protein dimerization activity"/>
    <property type="evidence" value="ECO:0007669"/>
    <property type="project" value="InterPro"/>
</dbReference>
<name>J7S697_HUIN7</name>
<feature type="region of interest" description="Disordered" evidence="1">
    <location>
        <begin position="83"/>
        <end position="109"/>
    </location>
</feature>
<dbReference type="OMA" id="EMSSECA"/>
<evidence type="ECO:0000313" key="3">
    <source>
        <dbReference type="EMBL" id="CCK69621.1"/>
    </source>
</evidence>
<evidence type="ECO:0000259" key="2">
    <source>
        <dbReference type="Pfam" id="PF05699"/>
    </source>
</evidence>
<dbReference type="KEGG" id="kng:KNAG_0C05200"/>
<dbReference type="EMBL" id="HE978316">
    <property type="protein sequence ID" value="CCK69621.1"/>
    <property type="molecule type" value="Genomic_DNA"/>
</dbReference>
<dbReference type="HOGENOM" id="CLU_340409_0_0_1"/>
<dbReference type="Proteomes" id="UP000006310">
    <property type="component" value="Chromosome 3"/>
</dbReference>
<reference evidence="3 4" key="1">
    <citation type="journal article" date="2011" name="Proc. Natl. Acad. Sci. U.S.A.">
        <title>Evolutionary erosion of yeast sex chromosomes by mating-type switching accidents.</title>
        <authorList>
            <person name="Gordon J.L."/>
            <person name="Armisen D."/>
            <person name="Proux-Wera E."/>
            <person name="Oheigeartaigh S.S."/>
            <person name="Byrne K.P."/>
            <person name="Wolfe K.H."/>
        </authorList>
    </citation>
    <scope>NUCLEOTIDE SEQUENCE [LARGE SCALE GENOMIC DNA]</scope>
    <source>
        <strain evidence="4">ATCC MYA-139 / BCRC 22969 / CBS 8797 / CCRC 22969 / KCTC 17520 / NBRC 10181 / NCYC 3082</strain>
    </source>
</reference>
<dbReference type="SUPFAM" id="SSF53098">
    <property type="entry name" value="Ribonuclease H-like"/>
    <property type="match status" value="1"/>
</dbReference>
<evidence type="ECO:0000256" key="1">
    <source>
        <dbReference type="SAM" id="MobiDB-lite"/>
    </source>
</evidence>